<evidence type="ECO:0000256" key="9">
    <source>
        <dbReference type="ARBA" id="ARBA00064003"/>
    </source>
</evidence>
<feature type="domain" description="Histidine kinase" evidence="14">
    <location>
        <begin position="257"/>
        <end position="478"/>
    </location>
</feature>
<dbReference type="InterPro" id="IPR003018">
    <property type="entry name" value="GAF"/>
</dbReference>
<dbReference type="InterPro" id="IPR001789">
    <property type="entry name" value="Sig_transdc_resp-reg_receiver"/>
</dbReference>
<accession>A0A2T9JD50</accession>
<dbReference type="SUPFAM" id="SSF55874">
    <property type="entry name" value="ATPase domain of HSP90 chaperone/DNA topoisomerase II/histidine kinase"/>
    <property type="match status" value="1"/>
</dbReference>
<keyword evidence="4" id="KW-0808">Transferase</keyword>
<reference evidence="16 17" key="1">
    <citation type="submission" date="2018-04" db="EMBL/GenBank/DDBJ databases">
        <title>The genome sequence of Caulobacter sp. 736.</title>
        <authorList>
            <person name="Gao J."/>
            <person name="Sun J."/>
        </authorList>
    </citation>
    <scope>NUCLEOTIDE SEQUENCE [LARGE SCALE GENOMIC DNA]</scope>
    <source>
        <strain evidence="16 17">736</strain>
    </source>
</reference>
<dbReference type="SUPFAM" id="SSF55781">
    <property type="entry name" value="GAF domain-like"/>
    <property type="match status" value="1"/>
</dbReference>
<feature type="coiled-coil region" evidence="12">
    <location>
        <begin position="223"/>
        <end position="257"/>
    </location>
</feature>
<dbReference type="Gene3D" id="3.30.565.10">
    <property type="entry name" value="Histidine kinase-like ATPase, C-terminal domain"/>
    <property type="match status" value="1"/>
</dbReference>
<proteinExistence type="predicted"/>
<evidence type="ECO:0000256" key="11">
    <source>
        <dbReference type="PROSITE-ProRule" id="PRU00169"/>
    </source>
</evidence>
<feature type="domain" description="Response regulatory" evidence="15">
    <location>
        <begin position="496"/>
        <end position="613"/>
    </location>
</feature>
<dbReference type="Gene3D" id="3.40.50.2300">
    <property type="match status" value="1"/>
</dbReference>
<dbReference type="SUPFAM" id="SSF47384">
    <property type="entry name" value="Homodimeric domain of signal transducing histidine kinase"/>
    <property type="match status" value="1"/>
</dbReference>
<dbReference type="AlphaFoldDB" id="A0A2T9JD50"/>
<dbReference type="InterPro" id="IPR004358">
    <property type="entry name" value="Sig_transdc_His_kin-like_C"/>
</dbReference>
<evidence type="ECO:0000256" key="5">
    <source>
        <dbReference type="ARBA" id="ARBA00022741"/>
    </source>
</evidence>
<organism evidence="16 17">
    <name type="scientific">Caulobacter radicis</name>
    <dbReference type="NCBI Taxonomy" id="2172650"/>
    <lineage>
        <taxon>Bacteria</taxon>
        <taxon>Pseudomonadati</taxon>
        <taxon>Pseudomonadota</taxon>
        <taxon>Alphaproteobacteria</taxon>
        <taxon>Caulobacterales</taxon>
        <taxon>Caulobacteraceae</taxon>
        <taxon>Caulobacter</taxon>
    </lineage>
</organism>
<protein>
    <recommendedName>
        <fullName evidence="10">Sensory/regulatory protein RpfC</fullName>
        <ecNumber evidence="2">2.7.13.3</ecNumber>
    </recommendedName>
</protein>
<dbReference type="InterPro" id="IPR036097">
    <property type="entry name" value="HisK_dim/P_sf"/>
</dbReference>
<dbReference type="PANTHER" id="PTHR45339:SF3">
    <property type="entry name" value="HISTIDINE KINASE"/>
    <property type="match status" value="1"/>
</dbReference>
<comment type="subunit">
    <text evidence="9">At low DSF concentrations, interacts with RpfF.</text>
</comment>
<evidence type="ECO:0000256" key="8">
    <source>
        <dbReference type="ARBA" id="ARBA00023012"/>
    </source>
</evidence>
<evidence type="ECO:0000256" key="6">
    <source>
        <dbReference type="ARBA" id="ARBA00022777"/>
    </source>
</evidence>
<evidence type="ECO:0000256" key="7">
    <source>
        <dbReference type="ARBA" id="ARBA00022840"/>
    </source>
</evidence>
<evidence type="ECO:0000256" key="13">
    <source>
        <dbReference type="SAM" id="MobiDB-lite"/>
    </source>
</evidence>
<dbReference type="PROSITE" id="PS50110">
    <property type="entry name" value="RESPONSE_REGULATORY"/>
    <property type="match status" value="1"/>
</dbReference>
<dbReference type="CDD" id="cd16922">
    <property type="entry name" value="HATPase_EvgS-ArcB-TorS-like"/>
    <property type="match status" value="1"/>
</dbReference>
<comment type="catalytic activity">
    <reaction evidence="1">
        <text>ATP + protein L-histidine = ADP + protein N-phospho-L-histidine.</text>
        <dbReference type="EC" id="2.7.13.3"/>
    </reaction>
</comment>
<feature type="region of interest" description="Disordered" evidence="13">
    <location>
        <begin position="616"/>
        <end position="650"/>
    </location>
</feature>
<dbReference type="Pfam" id="PF00512">
    <property type="entry name" value="HisKA"/>
    <property type="match status" value="1"/>
</dbReference>
<dbReference type="Gene3D" id="1.10.287.130">
    <property type="match status" value="1"/>
</dbReference>
<dbReference type="FunFam" id="1.10.287.130:FF:000002">
    <property type="entry name" value="Two-component osmosensing histidine kinase"/>
    <property type="match status" value="1"/>
</dbReference>
<dbReference type="GO" id="GO:0000155">
    <property type="term" value="F:phosphorelay sensor kinase activity"/>
    <property type="evidence" value="ECO:0007669"/>
    <property type="project" value="InterPro"/>
</dbReference>
<dbReference type="InterPro" id="IPR005467">
    <property type="entry name" value="His_kinase_dom"/>
</dbReference>
<evidence type="ECO:0000313" key="17">
    <source>
        <dbReference type="Proteomes" id="UP000244913"/>
    </source>
</evidence>
<evidence type="ECO:0000256" key="1">
    <source>
        <dbReference type="ARBA" id="ARBA00000085"/>
    </source>
</evidence>
<evidence type="ECO:0000256" key="10">
    <source>
        <dbReference type="ARBA" id="ARBA00068150"/>
    </source>
</evidence>
<dbReference type="SMART" id="SM00065">
    <property type="entry name" value="GAF"/>
    <property type="match status" value="1"/>
</dbReference>
<dbReference type="PRINTS" id="PR00344">
    <property type="entry name" value="BCTRLSENSOR"/>
</dbReference>
<feature type="modified residue" description="4-aspartylphosphate" evidence="11">
    <location>
        <position position="545"/>
    </location>
</feature>
<evidence type="ECO:0000259" key="14">
    <source>
        <dbReference type="PROSITE" id="PS50109"/>
    </source>
</evidence>
<dbReference type="GO" id="GO:0005524">
    <property type="term" value="F:ATP binding"/>
    <property type="evidence" value="ECO:0007669"/>
    <property type="project" value="UniProtKB-KW"/>
</dbReference>
<dbReference type="EC" id="2.7.13.3" evidence="2"/>
<dbReference type="SMART" id="SM00448">
    <property type="entry name" value="REC"/>
    <property type="match status" value="1"/>
</dbReference>
<dbReference type="Proteomes" id="UP000244913">
    <property type="component" value="Unassembled WGS sequence"/>
</dbReference>
<evidence type="ECO:0000256" key="4">
    <source>
        <dbReference type="ARBA" id="ARBA00022679"/>
    </source>
</evidence>
<comment type="caution">
    <text evidence="16">The sequence shown here is derived from an EMBL/GenBank/DDBJ whole genome shotgun (WGS) entry which is preliminary data.</text>
</comment>
<dbReference type="PANTHER" id="PTHR45339">
    <property type="entry name" value="HYBRID SIGNAL TRANSDUCTION HISTIDINE KINASE J"/>
    <property type="match status" value="1"/>
</dbReference>
<keyword evidence="12" id="KW-0175">Coiled coil</keyword>
<keyword evidence="5" id="KW-0547">Nucleotide-binding</keyword>
<evidence type="ECO:0000256" key="3">
    <source>
        <dbReference type="ARBA" id="ARBA00022553"/>
    </source>
</evidence>
<dbReference type="EMBL" id="QDKP01000040">
    <property type="protein sequence ID" value="PVM80826.1"/>
    <property type="molecule type" value="Genomic_DNA"/>
</dbReference>
<dbReference type="Pfam" id="PF02518">
    <property type="entry name" value="HATPase_c"/>
    <property type="match status" value="1"/>
</dbReference>
<dbReference type="Pfam" id="PF00072">
    <property type="entry name" value="Response_reg"/>
    <property type="match status" value="1"/>
</dbReference>
<evidence type="ECO:0000256" key="12">
    <source>
        <dbReference type="SAM" id="Coils"/>
    </source>
</evidence>
<dbReference type="SMART" id="SM00387">
    <property type="entry name" value="HATPase_c"/>
    <property type="match status" value="1"/>
</dbReference>
<keyword evidence="7" id="KW-0067">ATP-binding</keyword>
<dbReference type="Pfam" id="PF13185">
    <property type="entry name" value="GAF_2"/>
    <property type="match status" value="1"/>
</dbReference>
<keyword evidence="17" id="KW-1185">Reference proteome</keyword>
<sequence length="650" mass="68409">MHPEDACAGKGAGPASLGEAGRFAMDALPTPLHASDGAARLQRLNRRLERLRELAEIQALLAGAEVDGEAFMQIVVDRVQHLLGGHGAVVELVDGEDMVYRAVSAGSEAHLGLRIPRAGSLSGLCVEQARILVCEDSEHDERVDREACRRVGLRSMLCAPLFDGDHAIGVLKAMAGETRAFGYEDVELLRHMSQTLGAAIAKRASFGALRRLLQERTAAFERVERRNHRLALLTEQLREAKAEAEAANRAKSDFLAAMSHELRTPLNGLVGFAELLARDDLAPEQRGAYRDFVHDAARSLLTIVDDILDLSRVEAGKLDLHAGEVDPVRLVESCVAMVRPQAQAKGLAVTTRIVAGAERRIAGDANRLRQVLLNLLNNAVKFTGAGGVTVTLETTGPPGAPALRFSVADTGMGVAAEARERLFQAFGQADASIHPRYGGAGLGLAICKRLVEAMGGTIGFDSVEGEGSTFRFEIPATSADPASSPETIPAETPPLRVLVVDDSRVNRALAEAVLGSAGHLVTGVGDGASGVAAVRDRSFDVVLMDVRMPGMDGLAATRAIRALPPPAGAAPILALTANALPSEIAACLAAGMDGHVAKPIDIAALLVQVKEAATIRRDERWSPTSSARHAAPEPGTDADGPSKAGKLGTD</sequence>
<dbReference type="InterPro" id="IPR036890">
    <property type="entry name" value="HATPase_C_sf"/>
</dbReference>
<dbReference type="FunFam" id="3.30.565.10:FF:000010">
    <property type="entry name" value="Sensor histidine kinase RcsC"/>
    <property type="match status" value="1"/>
</dbReference>
<feature type="coiled-coil region" evidence="12">
    <location>
        <begin position="34"/>
        <end position="61"/>
    </location>
</feature>
<keyword evidence="8" id="KW-0902">Two-component regulatory system</keyword>
<dbReference type="InterPro" id="IPR003661">
    <property type="entry name" value="HisK_dim/P_dom"/>
</dbReference>
<dbReference type="SMART" id="SM00388">
    <property type="entry name" value="HisKA"/>
    <property type="match status" value="1"/>
</dbReference>
<dbReference type="PROSITE" id="PS50109">
    <property type="entry name" value="HIS_KIN"/>
    <property type="match status" value="1"/>
</dbReference>
<dbReference type="InterPro" id="IPR011006">
    <property type="entry name" value="CheY-like_superfamily"/>
</dbReference>
<gene>
    <name evidence="16" type="ORF">DDF65_12845</name>
</gene>
<evidence type="ECO:0000313" key="16">
    <source>
        <dbReference type="EMBL" id="PVM80826.1"/>
    </source>
</evidence>
<dbReference type="CDD" id="cd00082">
    <property type="entry name" value="HisKA"/>
    <property type="match status" value="1"/>
</dbReference>
<dbReference type="InterPro" id="IPR003594">
    <property type="entry name" value="HATPase_dom"/>
</dbReference>
<name>A0A2T9JD50_9CAUL</name>
<dbReference type="SUPFAM" id="SSF52172">
    <property type="entry name" value="CheY-like"/>
    <property type="match status" value="1"/>
</dbReference>
<keyword evidence="6" id="KW-0418">Kinase</keyword>
<dbReference type="InterPro" id="IPR029016">
    <property type="entry name" value="GAF-like_dom_sf"/>
</dbReference>
<dbReference type="Gene3D" id="3.30.450.40">
    <property type="match status" value="1"/>
</dbReference>
<keyword evidence="3 11" id="KW-0597">Phosphoprotein</keyword>
<evidence type="ECO:0000256" key="2">
    <source>
        <dbReference type="ARBA" id="ARBA00012438"/>
    </source>
</evidence>
<evidence type="ECO:0000259" key="15">
    <source>
        <dbReference type="PROSITE" id="PS50110"/>
    </source>
</evidence>
<dbReference type="CDD" id="cd17546">
    <property type="entry name" value="REC_hyHK_CKI1_RcsC-like"/>
    <property type="match status" value="1"/>
</dbReference>